<accession>A0ABS1STH6</accession>
<evidence type="ECO:0000256" key="1">
    <source>
        <dbReference type="SAM" id="Phobius"/>
    </source>
</evidence>
<gene>
    <name evidence="2" type="ORF">JMA39_01585</name>
</gene>
<protein>
    <submittedName>
        <fullName evidence="2">Uncharacterized protein</fullName>
    </submittedName>
</protein>
<keyword evidence="1" id="KW-1133">Transmembrane helix</keyword>
<name>A0ABS1STH6_9GAMM</name>
<evidence type="ECO:0000313" key="2">
    <source>
        <dbReference type="EMBL" id="MBL4911842.1"/>
    </source>
</evidence>
<dbReference type="Proteomes" id="UP000604898">
    <property type="component" value="Unassembled WGS sequence"/>
</dbReference>
<comment type="caution">
    <text evidence="2">The sequence shown here is derived from an EMBL/GenBank/DDBJ whole genome shotgun (WGS) entry which is preliminary data.</text>
</comment>
<reference evidence="2 3" key="1">
    <citation type="submission" date="2021-01" db="EMBL/GenBank/DDBJ databases">
        <title>Genome sequence of Shewanella schlegeliana JCM 11561.</title>
        <authorList>
            <person name="Zhang H."/>
            <person name="Li C."/>
        </authorList>
    </citation>
    <scope>NUCLEOTIDE SEQUENCE [LARGE SCALE GENOMIC DNA]</scope>
    <source>
        <strain evidence="2 3">JCM 11561</strain>
    </source>
</reference>
<sequence length="114" mass="12957">MVTFKFAINQDDIELQASDWCGLEKIYINGQHISSKLNFSQQSEYTLMLNDGKAAKLHLLLDPITEQLVCRIYKQNNLVASLKQGKRELYRSRLQIQQGMLAIGVTAVFLLILG</sequence>
<keyword evidence="1" id="KW-0812">Transmembrane</keyword>
<dbReference type="EMBL" id="JAESVD010000001">
    <property type="protein sequence ID" value="MBL4911842.1"/>
    <property type="molecule type" value="Genomic_DNA"/>
</dbReference>
<feature type="transmembrane region" description="Helical" evidence="1">
    <location>
        <begin position="96"/>
        <end position="113"/>
    </location>
</feature>
<dbReference type="RefSeq" id="WP_202720084.1">
    <property type="nucleotide sequence ID" value="NZ_BPEX01000006.1"/>
</dbReference>
<evidence type="ECO:0000313" key="3">
    <source>
        <dbReference type="Proteomes" id="UP000604898"/>
    </source>
</evidence>
<organism evidence="2 3">
    <name type="scientific">Shewanella schlegeliana</name>
    <dbReference type="NCBI Taxonomy" id="190308"/>
    <lineage>
        <taxon>Bacteria</taxon>
        <taxon>Pseudomonadati</taxon>
        <taxon>Pseudomonadota</taxon>
        <taxon>Gammaproteobacteria</taxon>
        <taxon>Alteromonadales</taxon>
        <taxon>Shewanellaceae</taxon>
        <taxon>Shewanella</taxon>
    </lineage>
</organism>
<keyword evidence="3" id="KW-1185">Reference proteome</keyword>
<keyword evidence="1" id="KW-0472">Membrane</keyword>
<proteinExistence type="predicted"/>